<dbReference type="InterPro" id="IPR018062">
    <property type="entry name" value="HTH_AraC-typ_CS"/>
</dbReference>
<evidence type="ECO:0000256" key="3">
    <source>
        <dbReference type="ARBA" id="ARBA00023163"/>
    </source>
</evidence>
<organism evidence="5 6">
    <name type="scientific">Fodinisporobacter ferrooxydans</name>
    <dbReference type="NCBI Taxonomy" id="2901836"/>
    <lineage>
        <taxon>Bacteria</taxon>
        <taxon>Bacillati</taxon>
        <taxon>Bacillota</taxon>
        <taxon>Bacilli</taxon>
        <taxon>Bacillales</taxon>
        <taxon>Alicyclobacillaceae</taxon>
        <taxon>Fodinisporobacter</taxon>
    </lineage>
</organism>
<name>A0ABY4CN47_9BACL</name>
<evidence type="ECO:0000256" key="1">
    <source>
        <dbReference type="ARBA" id="ARBA00023015"/>
    </source>
</evidence>
<dbReference type="Pfam" id="PF02311">
    <property type="entry name" value="AraC_binding"/>
    <property type="match status" value="1"/>
</dbReference>
<dbReference type="PROSITE" id="PS01124">
    <property type="entry name" value="HTH_ARAC_FAMILY_2"/>
    <property type="match status" value="1"/>
</dbReference>
<dbReference type="SUPFAM" id="SSF46689">
    <property type="entry name" value="Homeodomain-like"/>
    <property type="match status" value="2"/>
</dbReference>
<dbReference type="RefSeq" id="WP_347437655.1">
    <property type="nucleotide sequence ID" value="NZ_CP089291.1"/>
</dbReference>
<evidence type="ECO:0000259" key="4">
    <source>
        <dbReference type="PROSITE" id="PS01124"/>
    </source>
</evidence>
<dbReference type="PANTHER" id="PTHR43280">
    <property type="entry name" value="ARAC-FAMILY TRANSCRIPTIONAL REGULATOR"/>
    <property type="match status" value="1"/>
</dbReference>
<dbReference type="InterPro" id="IPR014710">
    <property type="entry name" value="RmlC-like_jellyroll"/>
</dbReference>
<keyword evidence="2" id="KW-0238">DNA-binding</keyword>
<keyword evidence="1" id="KW-0805">Transcription regulation</keyword>
<dbReference type="PANTHER" id="PTHR43280:SF28">
    <property type="entry name" value="HTH-TYPE TRANSCRIPTIONAL ACTIVATOR RHAS"/>
    <property type="match status" value="1"/>
</dbReference>
<keyword evidence="3" id="KW-0804">Transcription</keyword>
<accession>A0ABY4CN47</accession>
<dbReference type="Gene3D" id="1.10.10.60">
    <property type="entry name" value="Homeodomain-like"/>
    <property type="match status" value="2"/>
</dbReference>
<reference evidence="5" key="1">
    <citation type="submission" date="2021-12" db="EMBL/GenBank/DDBJ databases">
        <title>Alicyclobacillaceae gen. nov., sp. nov., isolated from chalcocite enrichment system.</title>
        <authorList>
            <person name="Jiang Z."/>
        </authorList>
    </citation>
    <scope>NUCLEOTIDE SEQUENCE</scope>
    <source>
        <strain evidence="5">MYW30-H2</strain>
    </source>
</reference>
<dbReference type="Gene3D" id="2.60.120.10">
    <property type="entry name" value="Jelly Rolls"/>
    <property type="match status" value="1"/>
</dbReference>
<dbReference type="SUPFAM" id="SSF51215">
    <property type="entry name" value="Regulatory protein AraC"/>
    <property type="match status" value="1"/>
</dbReference>
<proteinExistence type="predicted"/>
<dbReference type="PROSITE" id="PS00041">
    <property type="entry name" value="HTH_ARAC_FAMILY_1"/>
    <property type="match status" value="1"/>
</dbReference>
<dbReference type="InterPro" id="IPR037923">
    <property type="entry name" value="HTH-like"/>
</dbReference>
<evidence type="ECO:0000313" key="5">
    <source>
        <dbReference type="EMBL" id="UOF90961.1"/>
    </source>
</evidence>
<dbReference type="Proteomes" id="UP000830167">
    <property type="component" value="Chromosome"/>
</dbReference>
<sequence length="302" mass="35023">MNLNKFLSGKSTLNEYIHRLNQNGASFQVHYWGVMQKHYDNLLHKHSFFEVCYVVEGEGIYIDDNHTYSLQENTLFLSKPEVLHQIKSEKGLFLLYVAFELIESESSEKWIRIMEIAKQCPVIVIQEKDDTPTTLLWKSLLIQASYRKHAFFEEMLSNIAYSLIISILQNFVPSLNHSNLENVPEVYSLLLTQAILYIHDNLASSLKLSEVAKHFHISGRHLSRIFVSELGVSYSKYVLDERIKKAVTLLKKSNLSIKEISEETGFISVQYFTRVFTSMMQISPARFRSLYVDSKTTEFSDN</sequence>
<gene>
    <name evidence="5" type="ORF">LSG31_01350</name>
</gene>
<dbReference type="InterPro" id="IPR009057">
    <property type="entry name" value="Homeodomain-like_sf"/>
</dbReference>
<dbReference type="Pfam" id="PF12833">
    <property type="entry name" value="HTH_18"/>
    <property type="match status" value="1"/>
</dbReference>
<protein>
    <submittedName>
        <fullName evidence="5">AraC family transcriptional regulator</fullName>
    </submittedName>
</protein>
<feature type="domain" description="HTH araC/xylS-type" evidence="4">
    <location>
        <begin position="192"/>
        <end position="290"/>
    </location>
</feature>
<dbReference type="InterPro" id="IPR003313">
    <property type="entry name" value="AraC-bd"/>
</dbReference>
<evidence type="ECO:0000256" key="2">
    <source>
        <dbReference type="ARBA" id="ARBA00023125"/>
    </source>
</evidence>
<keyword evidence="6" id="KW-1185">Reference proteome</keyword>
<dbReference type="EMBL" id="CP089291">
    <property type="protein sequence ID" value="UOF90961.1"/>
    <property type="molecule type" value="Genomic_DNA"/>
</dbReference>
<evidence type="ECO:0000313" key="6">
    <source>
        <dbReference type="Proteomes" id="UP000830167"/>
    </source>
</evidence>
<dbReference type="SMART" id="SM00342">
    <property type="entry name" value="HTH_ARAC"/>
    <property type="match status" value="1"/>
</dbReference>
<dbReference type="InterPro" id="IPR018060">
    <property type="entry name" value="HTH_AraC"/>
</dbReference>